<keyword evidence="3" id="KW-1185">Reference proteome</keyword>
<feature type="compositionally biased region" description="Basic residues" evidence="1">
    <location>
        <begin position="1"/>
        <end position="10"/>
    </location>
</feature>
<gene>
    <name evidence="2" type="ORF">SAMN06265374_0173</name>
</gene>
<evidence type="ECO:0000256" key="1">
    <source>
        <dbReference type="SAM" id="MobiDB-lite"/>
    </source>
</evidence>
<dbReference type="EMBL" id="FXTT01000019">
    <property type="protein sequence ID" value="SMP37535.1"/>
    <property type="molecule type" value="Genomic_DNA"/>
</dbReference>
<reference evidence="2 3" key="1">
    <citation type="submission" date="2017-05" db="EMBL/GenBank/DDBJ databases">
        <authorList>
            <person name="Varghese N."/>
            <person name="Submissions S."/>
        </authorList>
    </citation>
    <scope>NUCLEOTIDE SEQUENCE [LARGE SCALE GENOMIC DNA]</scope>
    <source>
        <strain evidence="2 3">DSM 15949</strain>
    </source>
</reference>
<name>A0ABY1PQG5_9HYPH</name>
<feature type="non-terminal residue" evidence="2">
    <location>
        <position position="153"/>
    </location>
</feature>
<evidence type="ECO:0000313" key="2">
    <source>
        <dbReference type="EMBL" id="SMP37535.1"/>
    </source>
</evidence>
<comment type="caution">
    <text evidence="2">The sequence shown here is derived from an EMBL/GenBank/DDBJ whole genome shotgun (WGS) entry which is preliminary data.</text>
</comment>
<evidence type="ECO:0000313" key="3">
    <source>
        <dbReference type="Proteomes" id="UP001157914"/>
    </source>
</evidence>
<accession>A0ABY1PQG5</accession>
<organism evidence="2 3">
    <name type="scientific">Roseibium denhamense</name>
    <dbReference type="NCBI Taxonomy" id="76305"/>
    <lineage>
        <taxon>Bacteria</taxon>
        <taxon>Pseudomonadati</taxon>
        <taxon>Pseudomonadota</taxon>
        <taxon>Alphaproteobacteria</taxon>
        <taxon>Hyphomicrobiales</taxon>
        <taxon>Stappiaceae</taxon>
        <taxon>Roseibium</taxon>
    </lineage>
</organism>
<sequence length="153" mass="16957">MAVKRNKSRRPAASVERPALTPLQQTLLDEADRKVTIVSEGEQQEVSIHQVVSRKLLQMAANGSVHALSNAVNEINIAQQLQQRKIEDNVEFGEKYKGVQQQLLDQALAKGEDPEIVLPHPDDIKVLPGKGFKIAGPSDETELKTVRECCTLR</sequence>
<protein>
    <submittedName>
        <fullName evidence="2">Uncharacterized protein</fullName>
    </submittedName>
</protein>
<dbReference type="Proteomes" id="UP001157914">
    <property type="component" value="Unassembled WGS sequence"/>
</dbReference>
<feature type="region of interest" description="Disordered" evidence="1">
    <location>
        <begin position="1"/>
        <end position="23"/>
    </location>
</feature>
<proteinExistence type="predicted"/>